<evidence type="ECO:0000256" key="1">
    <source>
        <dbReference type="ARBA" id="ARBA00022598"/>
    </source>
</evidence>
<proteinExistence type="predicted"/>
<feature type="compositionally biased region" description="Basic and acidic residues" evidence="5">
    <location>
        <begin position="76"/>
        <end position="93"/>
    </location>
</feature>
<evidence type="ECO:0000259" key="6">
    <source>
        <dbReference type="PROSITE" id="PS50975"/>
    </source>
</evidence>
<dbReference type="InterPro" id="IPR052032">
    <property type="entry name" value="ATP-dep_AA_Ligase"/>
</dbReference>
<feature type="domain" description="ATP-grasp" evidence="6">
    <location>
        <begin position="232"/>
        <end position="421"/>
    </location>
</feature>
<evidence type="ECO:0000256" key="5">
    <source>
        <dbReference type="SAM" id="MobiDB-lite"/>
    </source>
</evidence>
<organism evidence="7 8">
    <name type="scientific">Stigmatella aurantiaca (strain DW4/3-1)</name>
    <dbReference type="NCBI Taxonomy" id="378806"/>
    <lineage>
        <taxon>Bacteria</taxon>
        <taxon>Pseudomonadati</taxon>
        <taxon>Myxococcota</taxon>
        <taxon>Myxococcia</taxon>
        <taxon>Myxococcales</taxon>
        <taxon>Cystobacterineae</taxon>
        <taxon>Archangiaceae</taxon>
        <taxon>Stigmatella</taxon>
    </lineage>
</organism>
<comment type="caution">
    <text evidence="7">The sequence shown here is derived from an EMBL/GenBank/DDBJ whole genome shotgun (WGS) entry which is preliminary data.</text>
</comment>
<evidence type="ECO:0000256" key="2">
    <source>
        <dbReference type="ARBA" id="ARBA00022741"/>
    </source>
</evidence>
<keyword evidence="2 4" id="KW-0547">Nucleotide-binding</keyword>
<keyword evidence="1" id="KW-0436">Ligase</keyword>
<dbReference type="AlphaFoldDB" id="Q09AA1"/>
<name>Q09AA1_STIAD</name>
<dbReference type="InterPro" id="IPR011761">
    <property type="entry name" value="ATP-grasp"/>
</dbReference>
<dbReference type="Gene3D" id="3.30.1490.20">
    <property type="entry name" value="ATP-grasp fold, A domain"/>
    <property type="match status" value="1"/>
</dbReference>
<evidence type="ECO:0000256" key="3">
    <source>
        <dbReference type="ARBA" id="ARBA00022840"/>
    </source>
</evidence>
<dbReference type="PATRIC" id="fig|378806.16.peg.7994"/>
<dbReference type="Gene3D" id="3.30.470.20">
    <property type="entry name" value="ATP-grasp fold, B domain"/>
    <property type="match status" value="1"/>
</dbReference>
<protein>
    <recommendedName>
        <fullName evidence="6">ATP-grasp domain-containing protein</fullName>
    </recommendedName>
</protein>
<evidence type="ECO:0000313" key="8">
    <source>
        <dbReference type="Proteomes" id="UP000032702"/>
    </source>
</evidence>
<dbReference type="SUPFAM" id="SSF56059">
    <property type="entry name" value="Glutathione synthetase ATP-binding domain-like"/>
    <property type="match status" value="1"/>
</dbReference>
<dbReference type="PANTHER" id="PTHR43585">
    <property type="entry name" value="FUMIPYRROLE BIOSYNTHESIS PROTEIN C"/>
    <property type="match status" value="1"/>
</dbReference>
<dbReference type="GO" id="GO:0016874">
    <property type="term" value="F:ligase activity"/>
    <property type="evidence" value="ECO:0007669"/>
    <property type="project" value="UniProtKB-KW"/>
</dbReference>
<dbReference type="PANTHER" id="PTHR43585:SF2">
    <property type="entry name" value="ATP-GRASP ENZYME FSQD"/>
    <property type="match status" value="1"/>
</dbReference>
<dbReference type="GO" id="GO:0046872">
    <property type="term" value="F:metal ion binding"/>
    <property type="evidence" value="ECO:0007669"/>
    <property type="project" value="InterPro"/>
</dbReference>
<evidence type="ECO:0000313" key="7">
    <source>
        <dbReference type="EMBL" id="EAU68652.1"/>
    </source>
</evidence>
<dbReference type="Proteomes" id="UP000032702">
    <property type="component" value="Unassembled WGS sequence"/>
</dbReference>
<feature type="region of interest" description="Disordered" evidence="5">
    <location>
        <begin position="71"/>
        <end position="94"/>
    </location>
</feature>
<evidence type="ECO:0000256" key="4">
    <source>
        <dbReference type="PROSITE-ProRule" id="PRU00409"/>
    </source>
</evidence>
<gene>
    <name evidence="7" type="ORF">STIAU_6026</name>
</gene>
<dbReference type="EMBL" id="AAMD01000014">
    <property type="protein sequence ID" value="EAU68652.1"/>
    <property type="molecule type" value="Genomic_DNA"/>
</dbReference>
<dbReference type="InterPro" id="IPR013815">
    <property type="entry name" value="ATP_grasp_subdomain_1"/>
</dbReference>
<dbReference type="Pfam" id="PF02655">
    <property type="entry name" value="ATP-grasp_3"/>
    <property type="match status" value="1"/>
</dbReference>
<dbReference type="GO" id="GO:0005524">
    <property type="term" value="F:ATP binding"/>
    <property type="evidence" value="ECO:0007669"/>
    <property type="project" value="UniProtKB-UniRule"/>
</dbReference>
<reference evidence="7 8" key="1">
    <citation type="submission" date="2006-04" db="EMBL/GenBank/DDBJ databases">
        <authorList>
            <person name="Nierman W.C."/>
        </authorList>
    </citation>
    <scope>NUCLEOTIDE SEQUENCE [LARGE SCALE GENOMIC DNA]</scope>
    <source>
        <strain evidence="7 8">DW4/3-1</strain>
    </source>
</reference>
<dbReference type="PROSITE" id="PS50975">
    <property type="entry name" value="ATP_GRASP"/>
    <property type="match status" value="1"/>
</dbReference>
<accession>Q09AA1</accession>
<sequence length="502" mass="57576">MPAAMSSPGRRRSSWTARAAWCWETSAPWPWWGSPTWWWWMPGTRCSWSPRTRARMCARWWRRSRPAGARSTCKRRLGETARRENERAPDASREIGGATVLQTGYRDRWEGSLGLMNVVFISPHFPSHYIHFVTALRERGVNVLGIGDTPHDSLKPELRNMLSEYYYTPSLDNHEALLRAMGYFTWRHGRIHRIDSLNETWLEAESRLREDFFVPGLLPGDIARLRSKLGMHDLFKKAGIPHPDAIPATDAAQVKAFAQRVGYPLVLKPDVGVGAAHTFKVKNDGEVDALFTQPLPTSYVAQTFVQGAIVTYDGMVDREGRIVCTFSHEYSNGIMESVIEQRDTVIWSLRDLPPELDALGQRMVAALGLRERWFHLEFFRLDNGSFVALEANLRPPGSVLTDMMNYACDIDVYRLWARMLTGEPVCPFQYTRKYHVCHTARRSSRHYTHPHREVVSKLGESLLQHLEMPAVFHSALGNEIYITRHQNLDTMKEAVQFIQKIA</sequence>
<keyword evidence="3 4" id="KW-0067">ATP-binding</keyword>
<dbReference type="InterPro" id="IPR003806">
    <property type="entry name" value="ATP-grasp_PylC-type"/>
</dbReference>